<name>A0ABQ9ZTM0_9CRUS</name>
<evidence type="ECO:0000313" key="2">
    <source>
        <dbReference type="Proteomes" id="UP001234178"/>
    </source>
</evidence>
<proteinExistence type="predicted"/>
<evidence type="ECO:0000313" key="1">
    <source>
        <dbReference type="EMBL" id="KAK4016267.1"/>
    </source>
</evidence>
<accession>A0ABQ9ZTM0</accession>
<gene>
    <name evidence="1" type="ORF">OUZ56_031217</name>
</gene>
<reference evidence="1 2" key="1">
    <citation type="journal article" date="2023" name="Nucleic Acids Res.">
        <title>The hologenome of Daphnia magna reveals possible DNA methylation and microbiome-mediated evolution of the host genome.</title>
        <authorList>
            <person name="Chaturvedi A."/>
            <person name="Li X."/>
            <person name="Dhandapani V."/>
            <person name="Marshall H."/>
            <person name="Kissane S."/>
            <person name="Cuenca-Cambronero M."/>
            <person name="Asole G."/>
            <person name="Calvet F."/>
            <person name="Ruiz-Romero M."/>
            <person name="Marangio P."/>
            <person name="Guigo R."/>
            <person name="Rago D."/>
            <person name="Mirbahai L."/>
            <person name="Eastwood N."/>
            <person name="Colbourne J.K."/>
            <person name="Zhou J."/>
            <person name="Mallon E."/>
            <person name="Orsini L."/>
        </authorList>
    </citation>
    <scope>NUCLEOTIDE SEQUENCE [LARGE SCALE GENOMIC DNA]</scope>
    <source>
        <strain evidence="1">LRV0_1</strain>
    </source>
</reference>
<keyword evidence="2" id="KW-1185">Reference proteome</keyword>
<dbReference type="EMBL" id="JAOYFB010000005">
    <property type="protein sequence ID" value="KAK4016267.1"/>
    <property type="molecule type" value="Genomic_DNA"/>
</dbReference>
<protein>
    <submittedName>
        <fullName evidence="1">Uncharacterized protein</fullName>
    </submittedName>
</protein>
<organism evidence="1 2">
    <name type="scientific">Daphnia magna</name>
    <dbReference type="NCBI Taxonomy" id="35525"/>
    <lineage>
        <taxon>Eukaryota</taxon>
        <taxon>Metazoa</taxon>
        <taxon>Ecdysozoa</taxon>
        <taxon>Arthropoda</taxon>
        <taxon>Crustacea</taxon>
        <taxon>Branchiopoda</taxon>
        <taxon>Diplostraca</taxon>
        <taxon>Cladocera</taxon>
        <taxon>Anomopoda</taxon>
        <taxon>Daphniidae</taxon>
        <taxon>Daphnia</taxon>
    </lineage>
</organism>
<comment type="caution">
    <text evidence="1">The sequence shown here is derived from an EMBL/GenBank/DDBJ whole genome shotgun (WGS) entry which is preliminary data.</text>
</comment>
<sequence>MWKRNGFRLNRKNAKQLNEEVETARFGGQEDPSILFEVERVNITRIYGFQIGQIYGAKSRNDFLHIYRDTLVSLVPPYICHGQSNYRYHAHHFTRLTAIGSRKDNPDSELWPQWHYFFVINRGILSGKKSQGRARDVVCRSLSRVVPVVYNSTL</sequence>
<dbReference type="Proteomes" id="UP001234178">
    <property type="component" value="Unassembled WGS sequence"/>
</dbReference>